<dbReference type="SUPFAM" id="SSF51338">
    <property type="entry name" value="Composite domain of metallo-dependent hydrolases"/>
    <property type="match status" value="1"/>
</dbReference>
<organism evidence="1 2">
    <name type="scientific">Lancefieldella rimae</name>
    <dbReference type="NCBI Taxonomy" id="1383"/>
    <lineage>
        <taxon>Bacteria</taxon>
        <taxon>Bacillati</taxon>
        <taxon>Actinomycetota</taxon>
        <taxon>Coriobacteriia</taxon>
        <taxon>Coriobacteriales</taxon>
        <taxon>Atopobiaceae</taxon>
        <taxon>Lancefieldella</taxon>
    </lineage>
</organism>
<dbReference type="Gene3D" id="2.30.40.10">
    <property type="entry name" value="Urease, subunit C, domain 1"/>
    <property type="match status" value="1"/>
</dbReference>
<feature type="non-terminal residue" evidence="1">
    <location>
        <position position="1"/>
    </location>
</feature>
<reference evidence="1" key="1">
    <citation type="submission" date="2020-04" db="EMBL/GenBank/DDBJ databases">
        <title>Deep metagenomics examines the oral microbiome during advanced dental caries in children, revealing novel taxa and co-occurrences with host molecules.</title>
        <authorList>
            <person name="Baker J.L."/>
            <person name="Morton J.T."/>
            <person name="Dinis M."/>
            <person name="Alvarez R."/>
            <person name="Tran N.C."/>
            <person name="Knight R."/>
            <person name="Edlund A."/>
        </authorList>
    </citation>
    <scope>NUCLEOTIDE SEQUENCE</scope>
    <source>
        <strain evidence="1">JCVI_38_bin.5</strain>
    </source>
</reference>
<gene>
    <name evidence="1" type="ORF">HXK26_06050</name>
</gene>
<dbReference type="AlphaFoldDB" id="A0A930VX75"/>
<dbReference type="Proteomes" id="UP000698335">
    <property type="component" value="Unassembled WGS sequence"/>
</dbReference>
<dbReference type="GO" id="GO:0016810">
    <property type="term" value="F:hydrolase activity, acting on carbon-nitrogen (but not peptide) bonds"/>
    <property type="evidence" value="ECO:0007669"/>
    <property type="project" value="InterPro"/>
</dbReference>
<proteinExistence type="predicted"/>
<accession>A0A930VX75</accession>
<protein>
    <submittedName>
        <fullName evidence="1">Chlorohydrolase</fullName>
    </submittedName>
</protein>
<comment type="caution">
    <text evidence="1">The sequence shown here is derived from an EMBL/GenBank/DDBJ whole genome shotgun (WGS) entry which is preliminary data.</text>
</comment>
<evidence type="ECO:0000313" key="2">
    <source>
        <dbReference type="Proteomes" id="UP000698335"/>
    </source>
</evidence>
<dbReference type="InterPro" id="IPR011059">
    <property type="entry name" value="Metal-dep_hydrolase_composite"/>
</dbReference>
<evidence type="ECO:0000313" key="1">
    <source>
        <dbReference type="EMBL" id="MBF4808241.1"/>
    </source>
</evidence>
<dbReference type="EMBL" id="JABZGW010000274">
    <property type="protein sequence ID" value="MBF4808241.1"/>
    <property type="molecule type" value="Genomic_DNA"/>
</dbReference>
<sequence length="77" mass="8862">AADITIFDYKPFTPFSDENIDGHMLFGFEGKNCRTTIVNGKVLYKDREFVAFDEDKINAWTMGEAKKLWGELNGCQY</sequence>
<name>A0A930VX75_9ACTN</name>